<feature type="domain" description="DUF7881" evidence="3">
    <location>
        <begin position="85"/>
        <end position="159"/>
    </location>
</feature>
<dbReference type="Proteomes" id="UP000053958">
    <property type="component" value="Unassembled WGS sequence"/>
</dbReference>
<evidence type="ECO:0000256" key="1">
    <source>
        <dbReference type="SAM" id="MobiDB-lite"/>
    </source>
</evidence>
<dbReference type="InterPro" id="IPR057203">
    <property type="entry name" value="DUF7881"/>
</dbReference>
<dbReference type="Pfam" id="PF13391">
    <property type="entry name" value="HNH_2"/>
    <property type="match status" value="1"/>
</dbReference>
<dbReference type="InterPro" id="IPR003615">
    <property type="entry name" value="HNH_nuc"/>
</dbReference>
<sequence>MSNDTTRRRSRRLADQPPSRTPELAPPRRRRRIEPSAPPASFSHRDTSSTDVGSEFIPPTEEESASLPQVPPPPGPRLRARAALRDVHIFDNQTPPVEIGGLHITRGISNQLLYDMTRILIGEDIPVDSWRLQDQAHQRVPQDNNPVLPGNYYIISSGEQIFEIPEQGAGDTHRIYLVPIRVIEEDALTRTVSKLPMSTRHQAFNDAVRQRDQGRHPRRHMGQLSSGTCFPLAYSGIWNLLGFNRHITIPGLAGDNINSVQNGILLRDHMHTLFDTYAFSISVKYGYKVICFRRDKDNIAGTYLSPSFITDPRRSPDELLNWHFRQAVLTNMKGIGEPFFENDFPPGSDMVGQILRGPKPRERMEFELFMRLSHLMDNNRNGQGNVERDGRDFEAKR</sequence>
<evidence type="ECO:0000259" key="2">
    <source>
        <dbReference type="Pfam" id="PF13391"/>
    </source>
</evidence>
<evidence type="ECO:0000313" key="5">
    <source>
        <dbReference type="Proteomes" id="UP000053958"/>
    </source>
</evidence>
<feature type="region of interest" description="Disordered" evidence="1">
    <location>
        <begin position="1"/>
        <end position="76"/>
    </location>
</feature>
<dbReference type="OrthoDB" id="2142759at2759"/>
<dbReference type="STRING" id="1408163.A0A0F4YKX9"/>
<proteinExistence type="predicted"/>
<dbReference type="GeneID" id="25319370"/>
<reference evidence="4 5" key="1">
    <citation type="submission" date="2015-04" db="EMBL/GenBank/DDBJ databases">
        <authorList>
            <person name="Heijne W.H."/>
            <person name="Fedorova N.D."/>
            <person name="Nierman W.C."/>
            <person name="Vollebregt A.W."/>
            <person name="Zhao Z."/>
            <person name="Wu L."/>
            <person name="Kumar M."/>
            <person name="Stam H."/>
            <person name="van den Berg M.A."/>
            <person name="Pel H.J."/>
        </authorList>
    </citation>
    <scope>NUCLEOTIDE SEQUENCE [LARGE SCALE GENOMIC DNA]</scope>
    <source>
        <strain evidence="4 5">CBS 393.64</strain>
    </source>
</reference>
<dbReference type="Pfam" id="PF25324">
    <property type="entry name" value="DUF7881"/>
    <property type="match status" value="1"/>
</dbReference>
<gene>
    <name evidence="4" type="ORF">T310_7094</name>
</gene>
<accession>A0A0F4YKX9</accession>
<keyword evidence="5" id="KW-1185">Reference proteome</keyword>
<comment type="caution">
    <text evidence="4">The sequence shown here is derived from an EMBL/GenBank/DDBJ whole genome shotgun (WGS) entry which is preliminary data.</text>
</comment>
<dbReference type="AlphaFoldDB" id="A0A0F4YKX9"/>
<evidence type="ECO:0000259" key="3">
    <source>
        <dbReference type="Pfam" id="PF25324"/>
    </source>
</evidence>
<name>A0A0F4YKX9_RASE3</name>
<protein>
    <submittedName>
        <fullName evidence="4">Uncharacterized protein</fullName>
    </submittedName>
</protein>
<organism evidence="4 5">
    <name type="scientific">Rasamsonia emersonii (strain ATCC 16479 / CBS 393.64 / IMI 116815)</name>
    <dbReference type="NCBI Taxonomy" id="1408163"/>
    <lineage>
        <taxon>Eukaryota</taxon>
        <taxon>Fungi</taxon>
        <taxon>Dikarya</taxon>
        <taxon>Ascomycota</taxon>
        <taxon>Pezizomycotina</taxon>
        <taxon>Eurotiomycetes</taxon>
        <taxon>Eurotiomycetidae</taxon>
        <taxon>Eurotiales</taxon>
        <taxon>Trichocomaceae</taxon>
        <taxon>Rasamsonia</taxon>
    </lineage>
</organism>
<evidence type="ECO:0000313" key="4">
    <source>
        <dbReference type="EMBL" id="KKA18952.1"/>
    </source>
</evidence>
<dbReference type="RefSeq" id="XP_013325564.1">
    <property type="nucleotide sequence ID" value="XM_013470110.1"/>
</dbReference>
<feature type="domain" description="HNH nuclease" evidence="2">
    <location>
        <begin position="244"/>
        <end position="281"/>
    </location>
</feature>
<dbReference type="EMBL" id="LASV01000399">
    <property type="protein sequence ID" value="KKA18952.1"/>
    <property type="molecule type" value="Genomic_DNA"/>
</dbReference>